<evidence type="ECO:0000313" key="10">
    <source>
        <dbReference type="Proteomes" id="UP000053467"/>
    </source>
</evidence>
<evidence type="ECO:0000256" key="3">
    <source>
        <dbReference type="ARBA" id="ARBA00022475"/>
    </source>
</evidence>
<feature type="transmembrane region" description="Helical" evidence="7">
    <location>
        <begin position="50"/>
        <end position="72"/>
    </location>
</feature>
<evidence type="ECO:0000313" key="9">
    <source>
        <dbReference type="EMBL" id="KUK88170.1"/>
    </source>
</evidence>
<dbReference type="GO" id="GO:0009246">
    <property type="term" value="P:enterobacterial common antigen biosynthetic process"/>
    <property type="evidence" value="ECO:0007669"/>
    <property type="project" value="TreeGrafter"/>
</dbReference>
<evidence type="ECO:0000256" key="4">
    <source>
        <dbReference type="ARBA" id="ARBA00022692"/>
    </source>
</evidence>
<protein>
    <recommendedName>
        <fullName evidence="8">Acyltransferase 3 domain-containing protein</fullName>
    </recommendedName>
</protein>
<dbReference type="PANTHER" id="PTHR40074:SF2">
    <property type="entry name" value="O-ACETYLTRANSFERASE WECH"/>
    <property type="match status" value="1"/>
</dbReference>
<sequence length="358" mass="42826">MNKYLSEKLRIVSFVSMIMVVFLHSYNLTIKFSSGNIRFDSMYNIFIQNFFSQGITRVAVPIFFCISGYLFFLNIKGKINEFVVKYRKRAKSLLLPYLFWSLWGLMFYFFLQILPQSKKFFTSDLIVNYSFAKLLERIFIDPIPYQLWFLRDLMVLVILSPMIYWLTKYFRAILIILFFIIWLEFFRFSFVIVTNESIFFFCLGAYFAINKRDCLLKKFEQKYYLIFAFFWILLVFLKTGLICQNSDQKVLMLLLHKLSIIFGLIGIWSFYDILMIKKMNPNKMIFNISSFSFFLYAFHEPLLTLIRKGLFYIMGTREIVSIIIYFLAPIVTIIVSVLLGYFIKRNLPKFYKLITGGR</sequence>
<organism evidence="9 10">
    <name type="scientific">candidate division TA06 bacterium 34_109</name>
    <dbReference type="NCBI Taxonomy" id="1635277"/>
    <lineage>
        <taxon>Bacteria</taxon>
        <taxon>Bacteria division TA06</taxon>
    </lineage>
</organism>
<dbReference type="Pfam" id="PF01757">
    <property type="entry name" value="Acyl_transf_3"/>
    <property type="match status" value="1"/>
</dbReference>
<feature type="transmembrane region" description="Helical" evidence="7">
    <location>
        <begin position="254"/>
        <end position="271"/>
    </location>
</feature>
<reference evidence="10" key="1">
    <citation type="journal article" date="2015" name="MBio">
        <title>Genome-Resolved Metagenomic Analysis Reveals Roles for Candidate Phyla and Other Microbial Community Members in Biogeochemical Transformations in Oil Reservoirs.</title>
        <authorList>
            <person name="Hu P."/>
            <person name="Tom L."/>
            <person name="Singh A."/>
            <person name="Thomas B.C."/>
            <person name="Baker B.J."/>
            <person name="Piceno Y.M."/>
            <person name="Andersen G.L."/>
            <person name="Banfield J.F."/>
        </authorList>
    </citation>
    <scope>NUCLEOTIDE SEQUENCE [LARGE SCALE GENOMIC DNA]</scope>
</reference>
<evidence type="ECO:0000256" key="7">
    <source>
        <dbReference type="SAM" id="Phobius"/>
    </source>
</evidence>
<evidence type="ECO:0000256" key="1">
    <source>
        <dbReference type="ARBA" id="ARBA00004651"/>
    </source>
</evidence>
<keyword evidence="6 7" id="KW-0472">Membrane</keyword>
<dbReference type="PANTHER" id="PTHR40074">
    <property type="entry name" value="O-ACETYLTRANSFERASE WECH"/>
    <property type="match status" value="1"/>
</dbReference>
<feature type="domain" description="Acyltransferase 3" evidence="8">
    <location>
        <begin position="14"/>
        <end position="340"/>
    </location>
</feature>
<comment type="similarity">
    <text evidence="2">Belongs to the acyltransferase 3 family.</text>
</comment>
<name>A0A101I578_UNCT6</name>
<evidence type="ECO:0000256" key="5">
    <source>
        <dbReference type="ARBA" id="ARBA00022989"/>
    </source>
</evidence>
<gene>
    <name evidence="9" type="ORF">XE03_0176</name>
</gene>
<proteinExistence type="inferred from homology"/>
<accession>A0A101I578</accession>
<keyword evidence="3" id="KW-1003">Cell membrane</keyword>
<feature type="transmembrane region" description="Helical" evidence="7">
    <location>
        <begin position="93"/>
        <end position="114"/>
    </location>
</feature>
<feature type="transmembrane region" description="Helical" evidence="7">
    <location>
        <begin position="12"/>
        <end position="30"/>
    </location>
</feature>
<feature type="transmembrane region" description="Helical" evidence="7">
    <location>
        <begin position="223"/>
        <end position="242"/>
    </location>
</feature>
<feature type="transmembrane region" description="Helical" evidence="7">
    <location>
        <begin position="319"/>
        <end position="343"/>
    </location>
</feature>
<keyword evidence="4 7" id="KW-0812">Transmembrane</keyword>
<dbReference type="GO" id="GO:0005886">
    <property type="term" value="C:plasma membrane"/>
    <property type="evidence" value="ECO:0007669"/>
    <property type="project" value="UniProtKB-SubCell"/>
</dbReference>
<evidence type="ECO:0000256" key="2">
    <source>
        <dbReference type="ARBA" id="ARBA00007400"/>
    </source>
</evidence>
<evidence type="ECO:0000256" key="6">
    <source>
        <dbReference type="ARBA" id="ARBA00023136"/>
    </source>
</evidence>
<feature type="transmembrane region" description="Helical" evidence="7">
    <location>
        <begin position="198"/>
        <end position="216"/>
    </location>
</feature>
<dbReference type="Proteomes" id="UP000053467">
    <property type="component" value="Unassembled WGS sequence"/>
</dbReference>
<comment type="subcellular location">
    <subcellularLocation>
        <location evidence="1">Cell membrane</location>
        <topology evidence="1">Multi-pass membrane protein</topology>
    </subcellularLocation>
</comment>
<feature type="transmembrane region" description="Helical" evidence="7">
    <location>
        <begin position="173"/>
        <end position="192"/>
    </location>
</feature>
<dbReference type="AlphaFoldDB" id="A0A101I578"/>
<keyword evidence="5 7" id="KW-1133">Transmembrane helix</keyword>
<evidence type="ECO:0000259" key="8">
    <source>
        <dbReference type="Pfam" id="PF01757"/>
    </source>
</evidence>
<comment type="caution">
    <text evidence="9">The sequence shown here is derived from an EMBL/GenBank/DDBJ whole genome shotgun (WGS) entry which is preliminary data.</text>
</comment>
<dbReference type="EMBL" id="LGGX01000001">
    <property type="protein sequence ID" value="KUK88170.1"/>
    <property type="molecule type" value="Genomic_DNA"/>
</dbReference>
<dbReference type="GO" id="GO:0016413">
    <property type="term" value="F:O-acetyltransferase activity"/>
    <property type="evidence" value="ECO:0007669"/>
    <property type="project" value="TreeGrafter"/>
</dbReference>
<feature type="transmembrane region" description="Helical" evidence="7">
    <location>
        <begin position="145"/>
        <end position="166"/>
    </location>
</feature>
<dbReference type="InterPro" id="IPR002656">
    <property type="entry name" value="Acyl_transf_3_dom"/>
</dbReference>
<feature type="transmembrane region" description="Helical" evidence="7">
    <location>
        <begin position="283"/>
        <end position="299"/>
    </location>
</feature>